<gene>
    <name evidence="3" type="ORF">EV695_0233</name>
</gene>
<comment type="similarity">
    <text evidence="1">Belongs to the HupH/HyaF family.</text>
</comment>
<dbReference type="Pfam" id="PF04809">
    <property type="entry name" value="HupH_C"/>
    <property type="match status" value="2"/>
</dbReference>
<dbReference type="InterPro" id="IPR038527">
    <property type="entry name" value="HupH_C_sf"/>
</dbReference>
<protein>
    <submittedName>
        <fullName evidence="3">Hydrogenase-1 operon protein HyaF</fullName>
    </submittedName>
</protein>
<reference evidence="3 4" key="1">
    <citation type="submission" date="2019-03" db="EMBL/GenBank/DDBJ databases">
        <title>Genomic Encyclopedia of Type Strains, Phase IV (KMG-IV): sequencing the most valuable type-strain genomes for metagenomic binning, comparative biology and taxonomic classification.</title>
        <authorList>
            <person name="Goeker M."/>
        </authorList>
    </citation>
    <scope>NUCLEOTIDE SEQUENCE [LARGE SCALE GENOMIC DNA]</scope>
    <source>
        <strain evidence="3 4">DSM 24830</strain>
    </source>
</reference>
<dbReference type="EMBL" id="SMFQ01000002">
    <property type="protein sequence ID" value="TCJ88389.1"/>
    <property type="molecule type" value="Genomic_DNA"/>
</dbReference>
<dbReference type="Gene3D" id="3.30.1370.140">
    <property type="entry name" value="HupH hydrogenase expression protein, C-terminal domain"/>
    <property type="match status" value="2"/>
</dbReference>
<name>A0A4R1F745_9GAMM</name>
<feature type="domain" description="HupH hydrogenase expression protein C-terminal" evidence="2">
    <location>
        <begin position="172"/>
        <end position="288"/>
    </location>
</feature>
<evidence type="ECO:0000313" key="4">
    <source>
        <dbReference type="Proteomes" id="UP000294887"/>
    </source>
</evidence>
<accession>A0A4R1F745</accession>
<evidence type="ECO:0000259" key="2">
    <source>
        <dbReference type="Pfam" id="PF04809"/>
    </source>
</evidence>
<comment type="caution">
    <text evidence="3">The sequence shown here is derived from an EMBL/GenBank/DDBJ whole genome shotgun (WGS) entry which is preliminary data.</text>
</comment>
<organism evidence="3 4">
    <name type="scientific">Cocleimonas flava</name>
    <dbReference type="NCBI Taxonomy" id="634765"/>
    <lineage>
        <taxon>Bacteria</taxon>
        <taxon>Pseudomonadati</taxon>
        <taxon>Pseudomonadota</taxon>
        <taxon>Gammaproteobacteria</taxon>
        <taxon>Thiotrichales</taxon>
        <taxon>Thiotrichaceae</taxon>
        <taxon>Cocleimonas</taxon>
    </lineage>
</organism>
<sequence>MPDKPYYGRPIDIPVIGEGSQPGIDGDENFNFTQSPGAMHTYDMPLIPEPEEVKNLTIAKSILAQLLKTIDAHKAGDPAVGFDISDIDAANTDLINQVFNEGEVSVLYQSDTSVQIQESVLTGIWRIRVTNESGEPISDKIEIGDIPSIVREKTFLNSTPIDTNLEKTPENVLNAPPLVIELSEKMEAWKKGDMHHVINLTLLPLSTEDLHFLGERLGVGPITILSRGYGNCRIGSTSKKNIWWVKYFNSEDKLILNTIEVIDIPEVATAAPEDLRDSAERLREILEVYDVDIG</sequence>
<dbReference type="OrthoDB" id="6560677at2"/>
<keyword evidence="4" id="KW-1185">Reference proteome</keyword>
<evidence type="ECO:0000313" key="3">
    <source>
        <dbReference type="EMBL" id="TCJ88389.1"/>
    </source>
</evidence>
<dbReference type="RefSeq" id="WP_131904086.1">
    <property type="nucleotide sequence ID" value="NZ_BAAAFU010000008.1"/>
</dbReference>
<dbReference type="InterPro" id="IPR006894">
    <property type="entry name" value="HupH_Hydgase_express_prot_C"/>
</dbReference>
<dbReference type="Proteomes" id="UP000294887">
    <property type="component" value="Unassembled WGS sequence"/>
</dbReference>
<feature type="domain" description="HupH hydrogenase expression protein C-terminal" evidence="2">
    <location>
        <begin position="59"/>
        <end position="152"/>
    </location>
</feature>
<proteinExistence type="inferred from homology"/>
<dbReference type="AlphaFoldDB" id="A0A4R1F745"/>
<evidence type="ECO:0000256" key="1">
    <source>
        <dbReference type="ARBA" id="ARBA00010832"/>
    </source>
</evidence>